<accession>A0ABU7AV05</accession>
<proteinExistence type="predicted"/>
<dbReference type="EMBL" id="JAHUTI010030055">
    <property type="protein sequence ID" value="MED6241700.1"/>
    <property type="molecule type" value="Genomic_DNA"/>
</dbReference>
<evidence type="ECO:0000256" key="1">
    <source>
        <dbReference type="SAM" id="MobiDB-lite"/>
    </source>
</evidence>
<gene>
    <name evidence="2" type="ORF">ATANTOWER_024387</name>
</gene>
<feature type="compositionally biased region" description="Basic and acidic residues" evidence="1">
    <location>
        <begin position="31"/>
        <end position="40"/>
    </location>
</feature>
<dbReference type="Proteomes" id="UP001345963">
    <property type="component" value="Unassembled WGS sequence"/>
</dbReference>
<reference evidence="2 3" key="1">
    <citation type="submission" date="2021-07" db="EMBL/GenBank/DDBJ databases">
        <authorList>
            <person name="Palmer J.M."/>
        </authorList>
    </citation>
    <scope>NUCLEOTIDE SEQUENCE [LARGE SCALE GENOMIC DNA]</scope>
    <source>
        <strain evidence="2 3">AT_MEX2019</strain>
        <tissue evidence="2">Muscle</tissue>
    </source>
</reference>
<feature type="compositionally biased region" description="Acidic residues" evidence="1">
    <location>
        <begin position="79"/>
        <end position="89"/>
    </location>
</feature>
<organism evidence="2 3">
    <name type="scientific">Ataeniobius toweri</name>
    <dbReference type="NCBI Taxonomy" id="208326"/>
    <lineage>
        <taxon>Eukaryota</taxon>
        <taxon>Metazoa</taxon>
        <taxon>Chordata</taxon>
        <taxon>Craniata</taxon>
        <taxon>Vertebrata</taxon>
        <taxon>Euteleostomi</taxon>
        <taxon>Actinopterygii</taxon>
        <taxon>Neopterygii</taxon>
        <taxon>Teleostei</taxon>
        <taxon>Neoteleostei</taxon>
        <taxon>Acanthomorphata</taxon>
        <taxon>Ovalentaria</taxon>
        <taxon>Atherinomorphae</taxon>
        <taxon>Cyprinodontiformes</taxon>
        <taxon>Goodeidae</taxon>
        <taxon>Ataeniobius</taxon>
    </lineage>
</organism>
<feature type="region of interest" description="Disordered" evidence="1">
    <location>
        <begin position="25"/>
        <end position="99"/>
    </location>
</feature>
<evidence type="ECO:0000313" key="3">
    <source>
        <dbReference type="Proteomes" id="UP001345963"/>
    </source>
</evidence>
<feature type="compositionally biased region" description="Basic and acidic residues" evidence="1">
    <location>
        <begin position="63"/>
        <end position="78"/>
    </location>
</feature>
<evidence type="ECO:0000313" key="2">
    <source>
        <dbReference type="EMBL" id="MED6241700.1"/>
    </source>
</evidence>
<comment type="caution">
    <text evidence="2">The sequence shown here is derived from an EMBL/GenBank/DDBJ whole genome shotgun (WGS) entry which is preliminary data.</text>
</comment>
<sequence>MMHGCVVRLVDRPVNRALIWTSLSSICGDNGADRGADGCRNRPPRAPSRSSRHPLSRAPPETTEARGVELQEREGVERDLEEEREEEREGGEAAEATAN</sequence>
<protein>
    <submittedName>
        <fullName evidence="2">Uncharacterized protein</fullName>
    </submittedName>
</protein>
<name>A0ABU7AV05_9TELE</name>
<keyword evidence="3" id="KW-1185">Reference proteome</keyword>